<dbReference type="Pfam" id="PF02578">
    <property type="entry name" value="Cu-oxidase_4"/>
    <property type="match status" value="1"/>
</dbReference>
<accession>A0A1V4AV68</accession>
<dbReference type="NCBIfam" id="TIGR00726">
    <property type="entry name" value="peptidoglycan editing factor PgeF"/>
    <property type="match status" value="1"/>
</dbReference>
<dbReference type="InterPro" id="IPR003730">
    <property type="entry name" value="Cu_polyphenol_OxRdtase"/>
</dbReference>
<dbReference type="STRING" id="1004156.AYP45_05685"/>
<dbReference type="GO" id="GO:0017061">
    <property type="term" value="F:S-methyl-5-thioadenosine phosphorylase activity"/>
    <property type="evidence" value="ECO:0007669"/>
    <property type="project" value="UniProtKB-EC"/>
</dbReference>
<keyword evidence="3" id="KW-0808">Transferase</keyword>
<evidence type="ECO:0000256" key="10">
    <source>
        <dbReference type="RuleBase" id="RU361274"/>
    </source>
</evidence>
<evidence type="ECO:0000256" key="8">
    <source>
        <dbReference type="ARBA" id="ARBA00048968"/>
    </source>
</evidence>
<dbReference type="GO" id="GO:0016787">
    <property type="term" value="F:hydrolase activity"/>
    <property type="evidence" value="ECO:0007669"/>
    <property type="project" value="UniProtKB-KW"/>
</dbReference>
<evidence type="ECO:0000256" key="7">
    <source>
        <dbReference type="ARBA" id="ARBA00047989"/>
    </source>
</evidence>
<evidence type="ECO:0000256" key="2">
    <source>
        <dbReference type="ARBA" id="ARBA00007353"/>
    </source>
</evidence>
<dbReference type="EMBL" id="AYTS01000049">
    <property type="protein sequence ID" value="OOP57017.1"/>
    <property type="molecule type" value="Genomic_DNA"/>
</dbReference>
<keyword evidence="6" id="KW-0862">Zinc</keyword>
<gene>
    <name evidence="11" type="ORF">AYP45_05685</name>
</gene>
<sequence>MFKQKAGSLPLWYFQNLLKYKEIRHFVSSRVGGFSDQPYDSLNLGFHVGDNPEMVHKNRQRLALSVGIPLENFTFARQVHGSTVKMITTDVRGSGAFHDGTAISAADAMVTNIPDICLMVLQADCVPFLFFDARKKVVGVAHAGWRGTVRRVAQNTIQTLKENFRCSPTDILVGIGPSIGPCCYEVGPETIAEIRKVFGDENNHIQSDNFTGKKYFDLWEANNAQLIHMGIPEENIEIARMCTKCNHTLFFSYRHQHAGTGRFGAGIMLKNG</sequence>
<dbReference type="AlphaFoldDB" id="A0A1V4AV68"/>
<keyword evidence="5" id="KW-0378">Hydrolase</keyword>
<evidence type="ECO:0000256" key="5">
    <source>
        <dbReference type="ARBA" id="ARBA00022801"/>
    </source>
</evidence>
<dbReference type="Gene3D" id="3.60.140.10">
    <property type="entry name" value="CNF1/YfiH-like putative cysteine hydrolases"/>
    <property type="match status" value="1"/>
</dbReference>
<dbReference type="Proteomes" id="UP000189681">
    <property type="component" value="Unassembled WGS sequence"/>
</dbReference>
<evidence type="ECO:0000256" key="4">
    <source>
        <dbReference type="ARBA" id="ARBA00022723"/>
    </source>
</evidence>
<comment type="catalytic activity">
    <reaction evidence="9">
        <text>S-methyl-5'-thioadenosine + phosphate = 5-(methylsulfanyl)-alpha-D-ribose 1-phosphate + adenine</text>
        <dbReference type="Rhea" id="RHEA:11852"/>
        <dbReference type="ChEBI" id="CHEBI:16708"/>
        <dbReference type="ChEBI" id="CHEBI:17509"/>
        <dbReference type="ChEBI" id="CHEBI:43474"/>
        <dbReference type="ChEBI" id="CHEBI:58533"/>
        <dbReference type="EC" id="2.4.2.28"/>
    </reaction>
    <physiologicalReaction direction="left-to-right" evidence="9">
        <dbReference type="Rhea" id="RHEA:11853"/>
    </physiologicalReaction>
</comment>
<dbReference type="PANTHER" id="PTHR30616">
    <property type="entry name" value="UNCHARACTERIZED PROTEIN YFIH"/>
    <property type="match status" value="1"/>
</dbReference>
<dbReference type="PANTHER" id="PTHR30616:SF2">
    <property type="entry name" value="PURINE NUCLEOSIDE PHOSPHORYLASE LACC1"/>
    <property type="match status" value="1"/>
</dbReference>
<reference evidence="11 12" key="1">
    <citation type="journal article" date="2017" name="Water Res.">
        <title>Discovery and metagenomic analysis of an anammox bacterial enrichment related to Candidatus "Brocadia caroliniensis" in a full-scale glycerol-fed nitritation-denitritation separate centrate treatment process.</title>
        <authorList>
            <person name="Park H."/>
            <person name="Brotto A.C."/>
            <person name="van Loosdrecht M.C."/>
            <person name="Chandran K."/>
        </authorList>
    </citation>
    <scope>NUCLEOTIDE SEQUENCE [LARGE SCALE GENOMIC DNA]</scope>
    <source>
        <strain evidence="11">26THWARD</strain>
    </source>
</reference>
<comment type="similarity">
    <text evidence="2 10">Belongs to the purine nucleoside phosphorylase YfiH/LACC1 family.</text>
</comment>
<dbReference type="InterPro" id="IPR011324">
    <property type="entry name" value="Cytotoxic_necrot_fac-like_cat"/>
</dbReference>
<evidence type="ECO:0000256" key="9">
    <source>
        <dbReference type="ARBA" id="ARBA00049893"/>
    </source>
</evidence>
<protein>
    <recommendedName>
        <fullName evidence="10">Purine nucleoside phosphorylase</fullName>
    </recommendedName>
</protein>
<evidence type="ECO:0000256" key="6">
    <source>
        <dbReference type="ARBA" id="ARBA00022833"/>
    </source>
</evidence>
<comment type="catalytic activity">
    <reaction evidence="7">
        <text>adenosine + H2O + H(+) = inosine + NH4(+)</text>
        <dbReference type="Rhea" id="RHEA:24408"/>
        <dbReference type="ChEBI" id="CHEBI:15377"/>
        <dbReference type="ChEBI" id="CHEBI:15378"/>
        <dbReference type="ChEBI" id="CHEBI:16335"/>
        <dbReference type="ChEBI" id="CHEBI:17596"/>
        <dbReference type="ChEBI" id="CHEBI:28938"/>
        <dbReference type="EC" id="3.5.4.4"/>
    </reaction>
    <physiologicalReaction direction="left-to-right" evidence="7">
        <dbReference type="Rhea" id="RHEA:24409"/>
    </physiologicalReaction>
</comment>
<dbReference type="CDD" id="cd16833">
    <property type="entry name" value="YfiH"/>
    <property type="match status" value="1"/>
</dbReference>
<dbReference type="GO" id="GO:0005507">
    <property type="term" value="F:copper ion binding"/>
    <property type="evidence" value="ECO:0007669"/>
    <property type="project" value="TreeGrafter"/>
</dbReference>
<comment type="catalytic activity">
    <reaction evidence="8">
        <text>adenosine + phosphate = alpha-D-ribose 1-phosphate + adenine</text>
        <dbReference type="Rhea" id="RHEA:27642"/>
        <dbReference type="ChEBI" id="CHEBI:16335"/>
        <dbReference type="ChEBI" id="CHEBI:16708"/>
        <dbReference type="ChEBI" id="CHEBI:43474"/>
        <dbReference type="ChEBI" id="CHEBI:57720"/>
        <dbReference type="EC" id="2.4.2.1"/>
    </reaction>
    <physiologicalReaction direction="left-to-right" evidence="8">
        <dbReference type="Rhea" id="RHEA:27643"/>
    </physiologicalReaction>
</comment>
<evidence type="ECO:0000256" key="3">
    <source>
        <dbReference type="ARBA" id="ARBA00022679"/>
    </source>
</evidence>
<dbReference type="SUPFAM" id="SSF64438">
    <property type="entry name" value="CNF1/YfiH-like putative cysteine hydrolases"/>
    <property type="match status" value="1"/>
</dbReference>
<keyword evidence="4" id="KW-0479">Metal-binding</keyword>
<organism evidence="11 12">
    <name type="scientific">Candidatus Brocadia carolinensis</name>
    <dbReference type="NCBI Taxonomy" id="1004156"/>
    <lineage>
        <taxon>Bacteria</taxon>
        <taxon>Pseudomonadati</taxon>
        <taxon>Planctomycetota</taxon>
        <taxon>Candidatus Brocadiia</taxon>
        <taxon>Candidatus Brocadiales</taxon>
        <taxon>Candidatus Brocadiaceae</taxon>
        <taxon>Candidatus Brocadia</taxon>
    </lineage>
</organism>
<comment type="catalytic activity">
    <reaction evidence="1">
        <text>inosine + phosphate = alpha-D-ribose 1-phosphate + hypoxanthine</text>
        <dbReference type="Rhea" id="RHEA:27646"/>
        <dbReference type="ChEBI" id="CHEBI:17368"/>
        <dbReference type="ChEBI" id="CHEBI:17596"/>
        <dbReference type="ChEBI" id="CHEBI:43474"/>
        <dbReference type="ChEBI" id="CHEBI:57720"/>
        <dbReference type="EC" id="2.4.2.1"/>
    </reaction>
    <physiologicalReaction direction="left-to-right" evidence="1">
        <dbReference type="Rhea" id="RHEA:27647"/>
    </physiologicalReaction>
</comment>
<dbReference type="InterPro" id="IPR038371">
    <property type="entry name" value="Cu_polyphenol_OxRdtase_sf"/>
</dbReference>
<proteinExistence type="inferred from homology"/>
<evidence type="ECO:0000256" key="1">
    <source>
        <dbReference type="ARBA" id="ARBA00000553"/>
    </source>
</evidence>
<evidence type="ECO:0000313" key="12">
    <source>
        <dbReference type="Proteomes" id="UP000189681"/>
    </source>
</evidence>
<name>A0A1V4AV68_9BACT</name>
<evidence type="ECO:0000313" key="11">
    <source>
        <dbReference type="EMBL" id="OOP57017.1"/>
    </source>
</evidence>
<comment type="caution">
    <text evidence="11">The sequence shown here is derived from an EMBL/GenBank/DDBJ whole genome shotgun (WGS) entry which is preliminary data.</text>
</comment>